<evidence type="ECO:0008006" key="3">
    <source>
        <dbReference type="Google" id="ProtNLM"/>
    </source>
</evidence>
<accession>A0ABX8FUR3</accession>
<gene>
    <name evidence="1" type="ORF">KJK29_20710</name>
</gene>
<evidence type="ECO:0000313" key="1">
    <source>
        <dbReference type="EMBL" id="QWB24804.1"/>
    </source>
</evidence>
<dbReference type="RefSeq" id="WP_215120639.1">
    <property type="nucleotide sequence ID" value="NZ_CP075896.1"/>
</dbReference>
<proteinExistence type="predicted"/>
<dbReference type="Proteomes" id="UP000679629">
    <property type="component" value="Chromosome"/>
</dbReference>
<evidence type="ECO:0000313" key="2">
    <source>
        <dbReference type="Proteomes" id="UP000679629"/>
    </source>
</evidence>
<keyword evidence="2" id="KW-1185">Reference proteome</keyword>
<organism evidence="1 2">
    <name type="scientific">Streptomyces koelreuteriae</name>
    <dbReference type="NCBI Taxonomy" id="2838015"/>
    <lineage>
        <taxon>Bacteria</taxon>
        <taxon>Bacillati</taxon>
        <taxon>Actinomycetota</taxon>
        <taxon>Actinomycetes</taxon>
        <taxon>Kitasatosporales</taxon>
        <taxon>Streptomycetaceae</taxon>
        <taxon>Streptomyces</taxon>
    </lineage>
</organism>
<dbReference type="EMBL" id="CP075896">
    <property type="protein sequence ID" value="QWB24804.1"/>
    <property type="molecule type" value="Genomic_DNA"/>
</dbReference>
<name>A0ABX8FUR3_9ACTN</name>
<reference evidence="2" key="1">
    <citation type="submission" date="2021-05" db="EMBL/GenBank/DDBJ databases">
        <title>Direct Submission.</title>
        <authorList>
            <person name="Li K."/>
            <person name="Gao J."/>
        </authorList>
    </citation>
    <scope>NUCLEOTIDE SEQUENCE [LARGE SCALE GENOMIC DNA]</scope>
    <source>
        <strain evidence="2">MG62</strain>
    </source>
</reference>
<sequence>MERIVLELEARPWLPSNSVRMIRELNYYDMPTEGILRHRFLPRYYFFACIDGAVNEYSMWVYVSISRSEARQLKKLHGNALRHFEAGLLVNRPVDAVMAHEDRGIVQKGQAKIVVEGPLPASEPTLAQEAWSSVNKQIRAEAGAIERMVPC</sequence>
<protein>
    <recommendedName>
        <fullName evidence="3">NusG-like N-terminal domain-containing protein</fullName>
    </recommendedName>
</protein>